<dbReference type="InterPro" id="IPR022462">
    <property type="entry name" value="EpmB"/>
</dbReference>
<keyword evidence="9 15" id="KW-0663">Pyridoxal phosphate</keyword>
<comment type="cofactor">
    <cofactor evidence="3">
        <name>[4Fe-4S] cluster</name>
        <dbReference type="ChEBI" id="CHEBI:49883"/>
    </cofactor>
</comment>
<evidence type="ECO:0000256" key="8">
    <source>
        <dbReference type="ARBA" id="ARBA00022723"/>
    </source>
</evidence>
<evidence type="ECO:0000256" key="1">
    <source>
        <dbReference type="ARBA" id="ARBA00001352"/>
    </source>
</evidence>
<evidence type="ECO:0000256" key="7">
    <source>
        <dbReference type="ARBA" id="ARBA00022691"/>
    </source>
</evidence>
<keyword evidence="10" id="KW-0408">Iron</keyword>
<comment type="similarity">
    <text evidence="4">Belongs to the radical SAM superfamily. KamA family.</text>
</comment>
<keyword evidence="11 14" id="KW-0411">Iron-sulfur</keyword>
<evidence type="ECO:0000256" key="12">
    <source>
        <dbReference type="ARBA" id="ARBA00023235"/>
    </source>
</evidence>
<dbReference type="CDD" id="cd01335">
    <property type="entry name" value="Radical_SAM"/>
    <property type="match status" value="1"/>
</dbReference>
<dbReference type="Gene3D" id="3.20.20.70">
    <property type="entry name" value="Aldolase class I"/>
    <property type="match status" value="1"/>
</dbReference>
<protein>
    <recommendedName>
        <fullName evidence="5">L-lysine 2,3-aminomutase</fullName>
    </recommendedName>
    <alternativeName>
        <fullName evidence="13">EF-P post-translational modification enzyme B</fullName>
    </alternativeName>
</protein>
<keyword evidence="7" id="KW-0949">S-adenosyl-L-methionine</keyword>
<name>A0A517MJW7_9BACT</name>
<dbReference type="SUPFAM" id="SSF102114">
    <property type="entry name" value="Radical SAM enzymes"/>
    <property type="match status" value="1"/>
</dbReference>
<keyword evidence="12 17" id="KW-0413">Isomerase</keyword>
<dbReference type="InterPro" id="IPR013785">
    <property type="entry name" value="Aldolase_TIM"/>
</dbReference>
<comment type="catalytic activity">
    <reaction evidence="1">
        <text>L-lysine = D-beta-lysine</text>
        <dbReference type="Rhea" id="RHEA:44148"/>
        <dbReference type="ChEBI" id="CHEBI:32551"/>
        <dbReference type="ChEBI" id="CHEBI:84138"/>
    </reaction>
</comment>
<feature type="modified residue" description="N6-(pyridoxal phosphate)lysine" evidence="15">
    <location>
        <position position="339"/>
    </location>
</feature>
<dbReference type="SFLD" id="SFLDG01070">
    <property type="entry name" value="PLP-dependent"/>
    <property type="match status" value="1"/>
</dbReference>
<feature type="domain" description="Radical SAM core" evidence="16">
    <location>
        <begin position="113"/>
        <end position="325"/>
    </location>
</feature>
<dbReference type="GO" id="GO:0016853">
    <property type="term" value="F:isomerase activity"/>
    <property type="evidence" value="ECO:0007669"/>
    <property type="project" value="UniProtKB-KW"/>
</dbReference>
<evidence type="ECO:0000313" key="17">
    <source>
        <dbReference type="EMBL" id="QDS95173.1"/>
    </source>
</evidence>
<feature type="binding site" evidence="14">
    <location>
        <position position="127"/>
    </location>
    <ligand>
        <name>[4Fe-4S] cluster</name>
        <dbReference type="ChEBI" id="CHEBI:49883"/>
        <note>4Fe-4S-S-AdoMet</note>
    </ligand>
</feature>
<evidence type="ECO:0000256" key="4">
    <source>
        <dbReference type="ARBA" id="ARBA00008703"/>
    </source>
</evidence>
<dbReference type="InterPro" id="IPR003739">
    <property type="entry name" value="Lys_aminomutase/Glu_NH3_mut"/>
</dbReference>
<gene>
    <name evidence="17" type="primary">epmB</name>
    <name evidence="17" type="ORF">FF011L_39600</name>
</gene>
<dbReference type="SFLD" id="SFLDF00314">
    <property type="entry name" value="L-lysine_2_3-aminomutase_(yjeK"/>
    <property type="match status" value="1"/>
</dbReference>
<accession>A0A517MJW7</accession>
<evidence type="ECO:0000256" key="10">
    <source>
        <dbReference type="ARBA" id="ARBA00023004"/>
    </source>
</evidence>
<evidence type="ECO:0000256" key="15">
    <source>
        <dbReference type="PIRSR" id="PIRSR603739-50"/>
    </source>
</evidence>
<keyword evidence="18" id="KW-1185">Reference proteome</keyword>
<evidence type="ECO:0000313" key="18">
    <source>
        <dbReference type="Proteomes" id="UP000320672"/>
    </source>
</evidence>
<proteinExistence type="inferred from homology"/>
<dbReference type="PANTHER" id="PTHR30538">
    <property type="entry name" value="LYSINE 2,3-AMINOMUTASE-RELATED"/>
    <property type="match status" value="1"/>
</dbReference>
<evidence type="ECO:0000256" key="14">
    <source>
        <dbReference type="PIRSR" id="PIRSR004911-1"/>
    </source>
</evidence>
<dbReference type="SFLD" id="SFLDS00029">
    <property type="entry name" value="Radical_SAM"/>
    <property type="match status" value="1"/>
</dbReference>
<dbReference type="InterPro" id="IPR007197">
    <property type="entry name" value="rSAM"/>
</dbReference>
<evidence type="ECO:0000256" key="2">
    <source>
        <dbReference type="ARBA" id="ARBA00001933"/>
    </source>
</evidence>
<dbReference type="NCBIfam" id="TIGR03821">
    <property type="entry name" value="EFP_modif_epmB"/>
    <property type="match status" value="1"/>
</dbReference>
<dbReference type="PANTHER" id="PTHR30538:SF1">
    <property type="entry name" value="L-LYSINE 2,3-AMINOMUTASE"/>
    <property type="match status" value="1"/>
</dbReference>
<comment type="cofactor">
    <cofactor evidence="2 15">
        <name>pyridoxal 5'-phosphate</name>
        <dbReference type="ChEBI" id="CHEBI:597326"/>
    </cofactor>
</comment>
<feature type="binding site" evidence="14">
    <location>
        <position position="134"/>
    </location>
    <ligand>
        <name>[4Fe-4S] cluster</name>
        <dbReference type="ChEBI" id="CHEBI:49883"/>
        <note>4Fe-4S-S-AdoMet</note>
    </ligand>
</feature>
<dbReference type="PROSITE" id="PS51918">
    <property type="entry name" value="RADICAL_SAM"/>
    <property type="match status" value="1"/>
</dbReference>
<dbReference type="GO" id="GO:0046872">
    <property type="term" value="F:metal ion binding"/>
    <property type="evidence" value="ECO:0007669"/>
    <property type="project" value="UniProtKB-KW"/>
</dbReference>
<evidence type="ECO:0000259" key="16">
    <source>
        <dbReference type="PROSITE" id="PS51918"/>
    </source>
</evidence>
<dbReference type="RefSeq" id="WP_246109498.1">
    <property type="nucleotide sequence ID" value="NZ_CP036262.1"/>
</dbReference>
<dbReference type="KEGG" id="rml:FF011L_39600"/>
<evidence type="ECO:0000256" key="5">
    <source>
        <dbReference type="ARBA" id="ARBA00022363"/>
    </source>
</evidence>
<evidence type="ECO:0000256" key="6">
    <source>
        <dbReference type="ARBA" id="ARBA00022485"/>
    </source>
</evidence>
<evidence type="ECO:0000256" key="11">
    <source>
        <dbReference type="ARBA" id="ARBA00023014"/>
    </source>
</evidence>
<evidence type="ECO:0000256" key="9">
    <source>
        <dbReference type="ARBA" id="ARBA00022898"/>
    </source>
</evidence>
<reference evidence="17 18" key="1">
    <citation type="submission" date="2019-02" db="EMBL/GenBank/DDBJ databases">
        <title>Deep-cultivation of Planctomycetes and their phenomic and genomic characterization uncovers novel biology.</title>
        <authorList>
            <person name="Wiegand S."/>
            <person name="Jogler M."/>
            <person name="Boedeker C."/>
            <person name="Pinto D."/>
            <person name="Vollmers J."/>
            <person name="Rivas-Marin E."/>
            <person name="Kohn T."/>
            <person name="Peeters S.H."/>
            <person name="Heuer A."/>
            <person name="Rast P."/>
            <person name="Oberbeckmann S."/>
            <person name="Bunk B."/>
            <person name="Jeske O."/>
            <person name="Meyerdierks A."/>
            <person name="Storesund J.E."/>
            <person name="Kallscheuer N."/>
            <person name="Luecker S."/>
            <person name="Lage O.M."/>
            <person name="Pohl T."/>
            <person name="Merkel B.J."/>
            <person name="Hornburger P."/>
            <person name="Mueller R.-W."/>
            <person name="Bruemmer F."/>
            <person name="Labrenz M."/>
            <person name="Spormann A.M."/>
            <person name="Op den Camp H."/>
            <person name="Overmann J."/>
            <person name="Amann R."/>
            <person name="Jetten M.S.M."/>
            <person name="Mascher T."/>
            <person name="Medema M.H."/>
            <person name="Devos D.P."/>
            <person name="Kaster A.-K."/>
            <person name="Ovreas L."/>
            <person name="Rohde M."/>
            <person name="Galperin M.Y."/>
            <person name="Jogler C."/>
        </authorList>
    </citation>
    <scope>NUCLEOTIDE SEQUENCE [LARGE SCALE GENOMIC DNA]</scope>
    <source>
        <strain evidence="17 18">FF011L</strain>
    </source>
</reference>
<keyword evidence="8 14" id="KW-0479">Metal-binding</keyword>
<feature type="binding site" evidence="14">
    <location>
        <position position="131"/>
    </location>
    <ligand>
        <name>[4Fe-4S] cluster</name>
        <dbReference type="ChEBI" id="CHEBI:49883"/>
        <note>4Fe-4S-S-AdoMet</note>
    </ligand>
</feature>
<evidence type="ECO:0000256" key="13">
    <source>
        <dbReference type="ARBA" id="ARBA00030756"/>
    </source>
</evidence>
<dbReference type="AlphaFoldDB" id="A0A517MJW7"/>
<dbReference type="InterPro" id="IPR058240">
    <property type="entry name" value="rSAM_sf"/>
</dbReference>
<organism evidence="17 18">
    <name type="scientific">Roseimaritima multifibrata</name>
    <dbReference type="NCBI Taxonomy" id="1930274"/>
    <lineage>
        <taxon>Bacteria</taxon>
        <taxon>Pseudomonadati</taxon>
        <taxon>Planctomycetota</taxon>
        <taxon>Planctomycetia</taxon>
        <taxon>Pirellulales</taxon>
        <taxon>Pirellulaceae</taxon>
        <taxon>Roseimaritima</taxon>
    </lineage>
</organism>
<dbReference type="NCBIfam" id="TIGR00238">
    <property type="entry name" value="KamA family radical SAM protein"/>
    <property type="match status" value="1"/>
</dbReference>
<dbReference type="Proteomes" id="UP000320672">
    <property type="component" value="Chromosome"/>
</dbReference>
<dbReference type="EMBL" id="CP036262">
    <property type="protein sequence ID" value="QDS95173.1"/>
    <property type="molecule type" value="Genomic_DNA"/>
</dbReference>
<evidence type="ECO:0000256" key="3">
    <source>
        <dbReference type="ARBA" id="ARBA00001966"/>
    </source>
</evidence>
<sequence>MDEILTSDRRSVRAHSDPSIFVSWQQAMKQAIRDGRELCNRLDLPPELASDAAGNAFPVFVPLEFLARMKKGDPDDPLLRQVLGLSAETESAAGFQTDPLAEKDSEPLPGLLHKYHGRALLVTTGACAIHCRYCFRRHFPYAQVPKGKEAWQGAIDYLAQDPSISEVLLSGGDPLTLADSMLGSLVDSLTAIPHIRRLRFHTRLPIAIPQRITSDLITRLRSTSATIWFVVHCNHAAELDEPTLAALERLIDAGIPVLNQAVLLKGVNDSVAALAELSMRLVDHRIQPYYLHQLDRVSGAAHFEVPAETGMDLVEQLRKQLPGYAVPQYVQEIAGDTSKRPF</sequence>
<dbReference type="PIRSF" id="PIRSF004911">
    <property type="entry name" value="DUF160"/>
    <property type="match status" value="1"/>
</dbReference>
<dbReference type="GO" id="GO:0051539">
    <property type="term" value="F:4 iron, 4 sulfur cluster binding"/>
    <property type="evidence" value="ECO:0007669"/>
    <property type="project" value="UniProtKB-KW"/>
</dbReference>
<keyword evidence="6 14" id="KW-0004">4Fe-4S</keyword>
<dbReference type="Pfam" id="PF13353">
    <property type="entry name" value="Fer4_12"/>
    <property type="match status" value="1"/>
</dbReference>